<keyword evidence="2" id="KW-0812">Transmembrane</keyword>
<keyword evidence="4" id="KW-1185">Reference proteome</keyword>
<sequence>MNGIDEAGAVVRAALREQAAAQAPAEPLLVERVLTAHRRRARRRIGGVAAVVAAVVGLAFWSPLPGGSGSAPIRDRGPSTTEVAARPDQSPPRDVIEAGDVVMAGYVEQETTASGTSGRGELRRTYWLLDPDSQTYEKDERWSLVAVAPGGLQAAVLERELPVRRIGILDLRTREVERWIELDGDERQGIAGLAYSRDGGSLVATTYLKDPDSGVPVPVKEEGQDGMEVEVPFDSGRSGFWVVDVASGRGRWSAVETLTDPFLLNARQDFEFTHDGKAVRAGLVSDARSEFHDLDGLPIGPPEGEAHWEWSVEAGRSPDGSRMAGPFAGRTRETSSWILDARTGKKVAEVPGQQLLAWAGKDQLVAWDTAKDGGSEFGNRLVLVTVGSDRTVPLSGPRGDEADGGGRWQPIFVRR</sequence>
<reference evidence="3 4" key="1">
    <citation type="submission" date="2024-06" db="EMBL/GenBank/DDBJ databases">
        <title>The Natural Products Discovery Center: Release of the First 8490 Sequenced Strains for Exploring Actinobacteria Biosynthetic Diversity.</title>
        <authorList>
            <person name="Kalkreuter E."/>
            <person name="Kautsar S.A."/>
            <person name="Yang D."/>
            <person name="Bader C.D."/>
            <person name="Teijaro C.N."/>
            <person name="Fluegel L."/>
            <person name="Davis C.M."/>
            <person name="Simpson J.R."/>
            <person name="Lauterbach L."/>
            <person name="Steele A.D."/>
            <person name="Gui C."/>
            <person name="Meng S."/>
            <person name="Li G."/>
            <person name="Viehrig K."/>
            <person name="Ye F."/>
            <person name="Su P."/>
            <person name="Kiefer A.F."/>
            <person name="Nichols A."/>
            <person name="Cepeda A.J."/>
            <person name="Yan W."/>
            <person name="Fan B."/>
            <person name="Jiang Y."/>
            <person name="Adhikari A."/>
            <person name="Zheng C.-J."/>
            <person name="Schuster L."/>
            <person name="Cowan T.M."/>
            <person name="Smanski M.J."/>
            <person name="Chevrette M.G."/>
            <person name="De Carvalho L.P.S."/>
            <person name="Shen B."/>
        </authorList>
    </citation>
    <scope>NUCLEOTIDE SEQUENCE [LARGE SCALE GENOMIC DNA]</scope>
    <source>
        <strain evidence="3 4">NPDC048117</strain>
    </source>
</reference>
<dbReference type="EMBL" id="JBEZNA010000102">
    <property type="protein sequence ID" value="MEU9581160.1"/>
    <property type="molecule type" value="Genomic_DNA"/>
</dbReference>
<keyword evidence="2" id="KW-1133">Transmembrane helix</keyword>
<keyword evidence="2" id="KW-0472">Membrane</keyword>
<dbReference type="InterPro" id="IPR011044">
    <property type="entry name" value="Quino_amine_DH_bsu"/>
</dbReference>
<comment type="caution">
    <text evidence="3">The sequence shown here is derived from an EMBL/GenBank/DDBJ whole genome shotgun (WGS) entry which is preliminary data.</text>
</comment>
<feature type="region of interest" description="Disordered" evidence="1">
    <location>
        <begin position="67"/>
        <end position="94"/>
    </location>
</feature>
<evidence type="ECO:0000256" key="1">
    <source>
        <dbReference type="SAM" id="MobiDB-lite"/>
    </source>
</evidence>
<protein>
    <submittedName>
        <fullName evidence="3">WD40 repeat domain-containing protein</fullName>
    </submittedName>
</protein>
<organism evidence="3 4">
    <name type="scientific">Streptomyces chilikensis</name>
    <dbReference type="NCBI Taxonomy" id="1194079"/>
    <lineage>
        <taxon>Bacteria</taxon>
        <taxon>Bacillati</taxon>
        <taxon>Actinomycetota</taxon>
        <taxon>Actinomycetes</taxon>
        <taxon>Kitasatosporales</taxon>
        <taxon>Streptomycetaceae</taxon>
        <taxon>Streptomyces</taxon>
    </lineage>
</organism>
<dbReference type="SUPFAM" id="SSF50969">
    <property type="entry name" value="YVTN repeat-like/Quinoprotein amine dehydrogenase"/>
    <property type="match status" value="1"/>
</dbReference>
<proteinExistence type="predicted"/>
<dbReference type="RefSeq" id="WP_359277541.1">
    <property type="nucleotide sequence ID" value="NZ_JBEZNA010000102.1"/>
</dbReference>
<gene>
    <name evidence="3" type="ORF">AB0D95_28480</name>
</gene>
<evidence type="ECO:0000313" key="4">
    <source>
        <dbReference type="Proteomes" id="UP001551584"/>
    </source>
</evidence>
<feature type="transmembrane region" description="Helical" evidence="2">
    <location>
        <begin position="45"/>
        <end position="64"/>
    </location>
</feature>
<evidence type="ECO:0000256" key="2">
    <source>
        <dbReference type="SAM" id="Phobius"/>
    </source>
</evidence>
<name>A0ABV3EY70_9ACTN</name>
<accession>A0ABV3EY70</accession>
<evidence type="ECO:0000313" key="3">
    <source>
        <dbReference type="EMBL" id="MEU9581160.1"/>
    </source>
</evidence>
<dbReference type="Proteomes" id="UP001551584">
    <property type="component" value="Unassembled WGS sequence"/>
</dbReference>